<accession>A0A0U9I072</accession>
<comment type="caution">
    <text evidence="1">The sequence shown here is derived from an EMBL/GenBank/DDBJ whole genome shotgun (WGS) entry which is preliminary data.</text>
</comment>
<protein>
    <recommendedName>
        <fullName evidence="3">DUF91 domain-containing protein</fullName>
    </recommendedName>
</protein>
<dbReference type="InterPro" id="IPR011856">
    <property type="entry name" value="tRNA_endonuc-like_dom_sf"/>
</dbReference>
<dbReference type="Proteomes" id="UP000052946">
    <property type="component" value="Unassembled WGS sequence"/>
</dbReference>
<gene>
    <name evidence="1" type="ORF">OPHB3_2385</name>
</gene>
<organism evidence="1 2">
    <name type="scientific">Oceanobacillus picturae</name>
    <dbReference type="NCBI Taxonomy" id="171693"/>
    <lineage>
        <taxon>Bacteria</taxon>
        <taxon>Bacillati</taxon>
        <taxon>Bacillota</taxon>
        <taxon>Bacilli</taxon>
        <taxon>Bacillales</taxon>
        <taxon>Bacillaceae</taxon>
        <taxon>Oceanobacillus</taxon>
    </lineage>
</organism>
<dbReference type="GO" id="GO:0003676">
    <property type="term" value="F:nucleic acid binding"/>
    <property type="evidence" value="ECO:0007669"/>
    <property type="project" value="InterPro"/>
</dbReference>
<sequence>MRIFRHVTANNVSLRPLPFLRELSMESYLVENESILMLDDNEFAEVSLIDVELSLKNGRKYSDGRIDMLIQYGRDTFGIVELKLGALNFLHLEQLEEYMTEKEQLFETYIKPNPDLDLEYTDVNWVGVMVGSDISTDLREKIENAYQIKDNIPVAALTISRFRGEDNQLYVITDTIFKNNSRNFDRTKYDYNGEKYNKGRLVLAVIKDHVISGGSTTYTELKNNFPDNLQGPVGVFTTKEEALLKYERTGYKRFYINEDELLKLEDGNVISVSTQWGIGNINNFIDHARGLGYKIDKEKT</sequence>
<evidence type="ECO:0008006" key="3">
    <source>
        <dbReference type="Google" id="ProtNLM"/>
    </source>
</evidence>
<dbReference type="Gene3D" id="3.40.1350.10">
    <property type="match status" value="1"/>
</dbReference>
<reference evidence="1 2" key="2">
    <citation type="journal article" date="2016" name="Genome Announc.">
        <title>Draft Genome Sequence of Oceanobacillus picturae Heshi-B3, Isolated from Fermented Rice Bran in a Traditional Japanese Seafood Dish.</title>
        <authorList>
            <person name="Akuzawa S."/>
            <person name="Nagaoka J."/>
            <person name="Kanekatsu M."/>
            <person name="Kanesaki Y."/>
            <person name="Suzuki T."/>
        </authorList>
    </citation>
    <scope>NUCLEOTIDE SEQUENCE [LARGE SCALE GENOMIC DNA]</scope>
    <source>
        <strain evidence="1 2">Heshi-B3</strain>
    </source>
</reference>
<proteinExistence type="predicted"/>
<name>A0A0U9I072_9BACI</name>
<dbReference type="AlphaFoldDB" id="A0A0U9I072"/>
<evidence type="ECO:0000313" key="2">
    <source>
        <dbReference type="Proteomes" id="UP000052946"/>
    </source>
</evidence>
<dbReference type="EMBL" id="BBXV01000027">
    <property type="protein sequence ID" value="GAQ18445.1"/>
    <property type="molecule type" value="Genomic_DNA"/>
</dbReference>
<evidence type="ECO:0000313" key="1">
    <source>
        <dbReference type="EMBL" id="GAQ18445.1"/>
    </source>
</evidence>
<reference evidence="2" key="1">
    <citation type="submission" date="2015-07" db="EMBL/GenBank/DDBJ databases">
        <title>Draft Genome Sequence of Oceanobacillus picturae Heshi-B3 that Was Isolated from Fermented Rice Bran with Aging Salted Mackerel, Which Was Named Heshiko as Traditional Fermented Seafood in Japan.</title>
        <authorList>
            <person name="Akuzawa S."/>
            <person name="Nakagawa J."/>
            <person name="Kanekatsu T."/>
            <person name="Kanesaki Y."/>
            <person name="Suzuki T."/>
        </authorList>
    </citation>
    <scope>NUCLEOTIDE SEQUENCE [LARGE SCALE GENOMIC DNA]</scope>
    <source>
        <strain evidence="2">Heshi-B3</strain>
    </source>
</reference>